<keyword evidence="10 13" id="KW-0067">ATP-binding</keyword>
<accession>A0A517NML5</accession>
<name>A0A517NML5_9BACT</name>
<dbReference type="EC" id="2.7.4.8" evidence="4 13"/>
<feature type="binding site" evidence="13">
    <location>
        <begin position="14"/>
        <end position="21"/>
    </location>
    <ligand>
        <name>ATP</name>
        <dbReference type="ChEBI" id="CHEBI:30616"/>
    </ligand>
</feature>
<gene>
    <name evidence="13 15" type="primary">gmk</name>
    <name evidence="15" type="ORF">K239x_03080</name>
</gene>
<evidence type="ECO:0000256" key="13">
    <source>
        <dbReference type="HAMAP-Rule" id="MF_00328"/>
    </source>
</evidence>
<comment type="function">
    <text evidence="1 13">Essential for recycling GMP and indirectly, cGMP.</text>
</comment>
<dbReference type="CDD" id="cd00071">
    <property type="entry name" value="GMPK"/>
    <property type="match status" value="1"/>
</dbReference>
<protein>
    <recommendedName>
        <fullName evidence="5 13">Guanylate kinase</fullName>
        <ecNumber evidence="4 13">2.7.4.8</ecNumber>
    </recommendedName>
    <alternativeName>
        <fullName evidence="11 13">GMP kinase</fullName>
    </alternativeName>
</protein>
<dbReference type="SUPFAM" id="SSF52540">
    <property type="entry name" value="P-loop containing nucleoside triphosphate hydrolases"/>
    <property type="match status" value="1"/>
</dbReference>
<keyword evidence="9 13" id="KW-0418">Kinase</keyword>
<dbReference type="InterPro" id="IPR008144">
    <property type="entry name" value="Guanylate_kin-like_dom"/>
</dbReference>
<evidence type="ECO:0000259" key="14">
    <source>
        <dbReference type="PROSITE" id="PS50052"/>
    </source>
</evidence>
<dbReference type="Pfam" id="PF00625">
    <property type="entry name" value="Guanylate_kin"/>
    <property type="match status" value="1"/>
</dbReference>
<evidence type="ECO:0000313" key="15">
    <source>
        <dbReference type="EMBL" id="QDT08370.1"/>
    </source>
</evidence>
<dbReference type="GO" id="GO:0005524">
    <property type="term" value="F:ATP binding"/>
    <property type="evidence" value="ECO:0007669"/>
    <property type="project" value="UniProtKB-UniRule"/>
</dbReference>
<dbReference type="PANTHER" id="PTHR23117:SF13">
    <property type="entry name" value="GUANYLATE KINASE"/>
    <property type="match status" value="1"/>
</dbReference>
<evidence type="ECO:0000256" key="7">
    <source>
        <dbReference type="ARBA" id="ARBA00022679"/>
    </source>
</evidence>
<dbReference type="InterPro" id="IPR027417">
    <property type="entry name" value="P-loop_NTPase"/>
</dbReference>
<dbReference type="RefSeq" id="WP_145415923.1">
    <property type="nucleotide sequence ID" value="NZ_CP036526.1"/>
</dbReference>
<sequence>MNDCDKARLIIISGPSGAGKSTVVDQLLTQCKLQLKLSVSATTRAQRQGEVEGKHYFFISDERFAELRSQDAFLECKEVFGQGHWYGTLRQQVAAALADGQWVILEIDVQGALAILENEEFNPITLFIHPGSVDELERRLRNRGTESEEAITRRLETAGREMRYLHRYQYEIINGNVDTAVAEICQLLNDQKESKPCSKS</sequence>
<evidence type="ECO:0000256" key="2">
    <source>
        <dbReference type="ARBA" id="ARBA00004496"/>
    </source>
</evidence>
<evidence type="ECO:0000256" key="12">
    <source>
        <dbReference type="ARBA" id="ARBA00048594"/>
    </source>
</evidence>
<keyword evidence="6 13" id="KW-0963">Cytoplasm</keyword>
<dbReference type="PROSITE" id="PS00856">
    <property type="entry name" value="GUANYLATE_KINASE_1"/>
    <property type="match status" value="1"/>
</dbReference>
<dbReference type="Gene3D" id="3.40.50.300">
    <property type="entry name" value="P-loop containing nucleotide triphosphate hydrolases"/>
    <property type="match status" value="1"/>
</dbReference>
<evidence type="ECO:0000256" key="5">
    <source>
        <dbReference type="ARBA" id="ARBA00016296"/>
    </source>
</evidence>
<dbReference type="Gene3D" id="3.30.63.10">
    <property type="entry name" value="Guanylate Kinase phosphate binding domain"/>
    <property type="match status" value="1"/>
</dbReference>
<dbReference type="NCBIfam" id="TIGR03263">
    <property type="entry name" value="guanyl_kin"/>
    <property type="match status" value="1"/>
</dbReference>
<reference evidence="15 16" key="1">
    <citation type="submission" date="2019-02" db="EMBL/GenBank/DDBJ databases">
        <title>Deep-cultivation of Planctomycetes and their phenomic and genomic characterization uncovers novel biology.</title>
        <authorList>
            <person name="Wiegand S."/>
            <person name="Jogler M."/>
            <person name="Boedeker C."/>
            <person name="Pinto D."/>
            <person name="Vollmers J."/>
            <person name="Rivas-Marin E."/>
            <person name="Kohn T."/>
            <person name="Peeters S.H."/>
            <person name="Heuer A."/>
            <person name="Rast P."/>
            <person name="Oberbeckmann S."/>
            <person name="Bunk B."/>
            <person name="Jeske O."/>
            <person name="Meyerdierks A."/>
            <person name="Storesund J.E."/>
            <person name="Kallscheuer N."/>
            <person name="Luecker S."/>
            <person name="Lage O.M."/>
            <person name="Pohl T."/>
            <person name="Merkel B.J."/>
            <person name="Hornburger P."/>
            <person name="Mueller R.-W."/>
            <person name="Bruemmer F."/>
            <person name="Labrenz M."/>
            <person name="Spormann A.M."/>
            <person name="Op den Camp H."/>
            <person name="Overmann J."/>
            <person name="Amann R."/>
            <person name="Jetten M.S.M."/>
            <person name="Mascher T."/>
            <person name="Medema M.H."/>
            <person name="Devos D.P."/>
            <person name="Kaster A.-K."/>
            <person name="Ovreas L."/>
            <person name="Rohde M."/>
            <person name="Galperin M.Y."/>
            <person name="Jogler C."/>
        </authorList>
    </citation>
    <scope>NUCLEOTIDE SEQUENCE [LARGE SCALE GENOMIC DNA]</scope>
    <source>
        <strain evidence="15 16">K23_9</strain>
    </source>
</reference>
<comment type="subcellular location">
    <subcellularLocation>
        <location evidence="2 13">Cytoplasm</location>
    </subcellularLocation>
</comment>
<dbReference type="InterPro" id="IPR017665">
    <property type="entry name" value="Guanylate_kinase"/>
</dbReference>
<dbReference type="OrthoDB" id="9808150at2"/>
<dbReference type="HAMAP" id="MF_00328">
    <property type="entry name" value="Guanylate_kinase"/>
    <property type="match status" value="1"/>
</dbReference>
<evidence type="ECO:0000256" key="6">
    <source>
        <dbReference type="ARBA" id="ARBA00022490"/>
    </source>
</evidence>
<dbReference type="PROSITE" id="PS50052">
    <property type="entry name" value="GUANYLATE_KINASE_2"/>
    <property type="match status" value="1"/>
</dbReference>
<evidence type="ECO:0000256" key="1">
    <source>
        <dbReference type="ARBA" id="ARBA00003531"/>
    </source>
</evidence>
<dbReference type="GO" id="GO:0005829">
    <property type="term" value="C:cytosol"/>
    <property type="evidence" value="ECO:0007669"/>
    <property type="project" value="TreeGrafter"/>
</dbReference>
<evidence type="ECO:0000313" key="16">
    <source>
        <dbReference type="Proteomes" id="UP000319817"/>
    </source>
</evidence>
<dbReference type="InterPro" id="IPR008145">
    <property type="entry name" value="GK/Ca_channel_bsu"/>
</dbReference>
<dbReference type="EMBL" id="CP036526">
    <property type="protein sequence ID" value="QDT08370.1"/>
    <property type="molecule type" value="Genomic_DNA"/>
</dbReference>
<dbReference type="GO" id="GO:0004385">
    <property type="term" value="F:GMP kinase activity"/>
    <property type="evidence" value="ECO:0007669"/>
    <property type="project" value="UniProtKB-UniRule"/>
</dbReference>
<organism evidence="15 16">
    <name type="scientific">Stieleria marina</name>
    <dbReference type="NCBI Taxonomy" id="1930275"/>
    <lineage>
        <taxon>Bacteria</taxon>
        <taxon>Pseudomonadati</taxon>
        <taxon>Planctomycetota</taxon>
        <taxon>Planctomycetia</taxon>
        <taxon>Pirellulales</taxon>
        <taxon>Pirellulaceae</taxon>
        <taxon>Stieleria</taxon>
    </lineage>
</organism>
<evidence type="ECO:0000256" key="8">
    <source>
        <dbReference type="ARBA" id="ARBA00022741"/>
    </source>
</evidence>
<evidence type="ECO:0000256" key="10">
    <source>
        <dbReference type="ARBA" id="ARBA00022840"/>
    </source>
</evidence>
<dbReference type="Proteomes" id="UP000319817">
    <property type="component" value="Chromosome"/>
</dbReference>
<dbReference type="SMART" id="SM00072">
    <property type="entry name" value="GuKc"/>
    <property type="match status" value="1"/>
</dbReference>
<evidence type="ECO:0000256" key="4">
    <source>
        <dbReference type="ARBA" id="ARBA00012961"/>
    </source>
</evidence>
<keyword evidence="16" id="KW-1185">Reference proteome</keyword>
<evidence type="ECO:0000256" key="3">
    <source>
        <dbReference type="ARBA" id="ARBA00005790"/>
    </source>
</evidence>
<keyword evidence="7 13" id="KW-0808">Transferase</keyword>
<dbReference type="AlphaFoldDB" id="A0A517NML5"/>
<dbReference type="InterPro" id="IPR020590">
    <property type="entry name" value="Guanylate_kinase_CS"/>
</dbReference>
<keyword evidence="8 13" id="KW-0547">Nucleotide-binding</keyword>
<feature type="domain" description="Guanylate kinase-like" evidence="14">
    <location>
        <begin position="7"/>
        <end position="189"/>
    </location>
</feature>
<evidence type="ECO:0000256" key="9">
    <source>
        <dbReference type="ARBA" id="ARBA00022777"/>
    </source>
</evidence>
<evidence type="ECO:0000256" key="11">
    <source>
        <dbReference type="ARBA" id="ARBA00030128"/>
    </source>
</evidence>
<dbReference type="FunFam" id="3.30.63.10:FF:000005">
    <property type="entry name" value="Guanylate kinase"/>
    <property type="match status" value="1"/>
</dbReference>
<comment type="similarity">
    <text evidence="3 13">Belongs to the guanylate kinase family.</text>
</comment>
<proteinExistence type="inferred from homology"/>
<dbReference type="PANTHER" id="PTHR23117">
    <property type="entry name" value="GUANYLATE KINASE-RELATED"/>
    <property type="match status" value="1"/>
</dbReference>
<comment type="catalytic activity">
    <reaction evidence="12 13">
        <text>GMP + ATP = GDP + ADP</text>
        <dbReference type="Rhea" id="RHEA:20780"/>
        <dbReference type="ChEBI" id="CHEBI:30616"/>
        <dbReference type="ChEBI" id="CHEBI:58115"/>
        <dbReference type="ChEBI" id="CHEBI:58189"/>
        <dbReference type="ChEBI" id="CHEBI:456216"/>
        <dbReference type="EC" id="2.7.4.8"/>
    </reaction>
</comment>